<gene>
    <name evidence="11" type="ORF">TREES_T100000209</name>
</gene>
<evidence type="ECO:0000256" key="1">
    <source>
        <dbReference type="ARBA" id="ARBA00001947"/>
    </source>
</evidence>
<dbReference type="PANTHER" id="PTHR18952:SF19">
    <property type="entry name" value="CARBONIC ANHYDRASE 12"/>
    <property type="match status" value="1"/>
</dbReference>
<evidence type="ECO:0000256" key="8">
    <source>
        <dbReference type="RuleBase" id="RU367011"/>
    </source>
</evidence>
<comment type="cofactor">
    <cofactor evidence="1 8">
        <name>Zn(2+)</name>
        <dbReference type="ChEBI" id="CHEBI:29105"/>
    </cofactor>
</comment>
<feature type="domain" description="Alpha-carbonic anhydrase" evidence="10">
    <location>
        <begin position="218"/>
        <end position="478"/>
    </location>
</feature>
<dbReference type="FunFam" id="3.10.200.10:FF:000003">
    <property type="entry name" value="Carbonic anhydrase 12"/>
    <property type="match status" value="1"/>
</dbReference>
<dbReference type="InterPro" id="IPR018338">
    <property type="entry name" value="Carbonic_anhydrase_a-class_CS"/>
</dbReference>
<name>L9L864_TUPCH</name>
<feature type="compositionally biased region" description="Polar residues" evidence="9">
    <location>
        <begin position="54"/>
        <end position="71"/>
    </location>
</feature>
<evidence type="ECO:0000256" key="4">
    <source>
        <dbReference type="ARBA" id="ARBA00022723"/>
    </source>
</evidence>
<keyword evidence="8" id="KW-0732">Signal</keyword>
<dbReference type="STRING" id="246437.L9L864"/>
<dbReference type="Pfam" id="PF00194">
    <property type="entry name" value="Carb_anhydrase"/>
    <property type="match status" value="1"/>
</dbReference>
<dbReference type="PROSITE" id="PS00162">
    <property type="entry name" value="ALPHA_CA_1"/>
    <property type="match status" value="1"/>
</dbReference>
<dbReference type="eggNOG" id="KOG0382">
    <property type="taxonomic scope" value="Eukaryota"/>
</dbReference>
<evidence type="ECO:0000256" key="2">
    <source>
        <dbReference type="ARBA" id="ARBA00010718"/>
    </source>
</evidence>
<evidence type="ECO:0000313" key="12">
    <source>
        <dbReference type="Proteomes" id="UP000011518"/>
    </source>
</evidence>
<evidence type="ECO:0000256" key="6">
    <source>
        <dbReference type="ARBA" id="ARBA00023180"/>
    </source>
</evidence>
<feature type="region of interest" description="Disordered" evidence="9">
    <location>
        <begin position="192"/>
        <end position="232"/>
    </location>
</feature>
<reference evidence="12" key="1">
    <citation type="submission" date="2012-07" db="EMBL/GenBank/DDBJ databases">
        <title>Genome of the Chinese tree shrew, a rising model animal genetically related to primates.</title>
        <authorList>
            <person name="Zhang G."/>
            <person name="Fan Y."/>
            <person name="Yao Y."/>
            <person name="Huang Z."/>
        </authorList>
    </citation>
    <scope>NUCLEOTIDE SEQUENCE [LARGE SCALE GENOMIC DNA]</scope>
</reference>
<evidence type="ECO:0000259" key="10">
    <source>
        <dbReference type="PROSITE" id="PS51144"/>
    </source>
</evidence>
<dbReference type="InterPro" id="IPR023561">
    <property type="entry name" value="Carbonic_anhydrase_a-class"/>
</dbReference>
<evidence type="ECO:0000256" key="7">
    <source>
        <dbReference type="ARBA" id="ARBA00023239"/>
    </source>
</evidence>
<keyword evidence="12" id="KW-1185">Reference proteome</keyword>
<feature type="region of interest" description="Disordered" evidence="9">
    <location>
        <begin position="49"/>
        <end position="72"/>
    </location>
</feature>
<accession>L9L864</accession>
<dbReference type="PROSITE" id="PS51144">
    <property type="entry name" value="ALPHA_CA_2"/>
    <property type="match status" value="1"/>
</dbReference>
<dbReference type="InterPro" id="IPR036398">
    <property type="entry name" value="CA_dom_sf"/>
</dbReference>
<dbReference type="Gene3D" id="3.10.200.10">
    <property type="entry name" value="Alpha carbonic anhydrase"/>
    <property type="match status" value="1"/>
</dbReference>
<evidence type="ECO:0000256" key="3">
    <source>
        <dbReference type="ARBA" id="ARBA00012925"/>
    </source>
</evidence>
<sequence length="504" mass="55940">MSMRKLKLFGSNGISLAVLVSAGQAFLNRLPESSKAYCTKVISLKMLTSPGPDSGTTQPAGSQQPEEQTCSPRHPGCVHAVQVRAPPAPSLRCAGSERERDGAAEMARRCLRAAAVLLLVILKEQPCRPAPHNESKWTYLAHHATKNQVGFLKEMGHLAPGGPITQLIRQLNRPRMSTSAVCWKRVAATGGAQEPELPPVESKNQSQTLPGATPGVKKESVHPLGPDGEDNWSKKYPSCGGLMQSPIDLYGDTLQYDASLAPLRFQGYNVSANEQFTLTNDGHSVKLTLPQEMHIQGLPSRYSAMQLHLHWGSRSDPHGSEHTVGGKHFAAELHIVHYNSDLYPNDSAASTQPDGLAVLAVLIEMGSFNPSYDKIFRHLQQVKYKDQKVPVPGFNIEELLPERPAEYYRYRGSLTTPPCHPTVLWTVFRNPVQVSQDQLLDLETTLYCTHMDDPAPREMVRNFRQVQKFNKRQVYISFQQGTMFEGRYRGSEESVQELESDVQK</sequence>
<comment type="catalytic activity">
    <reaction evidence="8">
        <text>hydrogencarbonate + H(+) = CO2 + H2O</text>
        <dbReference type="Rhea" id="RHEA:10748"/>
        <dbReference type="ChEBI" id="CHEBI:15377"/>
        <dbReference type="ChEBI" id="CHEBI:15378"/>
        <dbReference type="ChEBI" id="CHEBI:16526"/>
        <dbReference type="ChEBI" id="CHEBI:17544"/>
        <dbReference type="EC" id="4.2.1.1"/>
    </reaction>
</comment>
<organism evidence="11 12">
    <name type="scientific">Tupaia chinensis</name>
    <name type="common">Chinese tree shrew</name>
    <name type="synonym">Tupaia belangeri chinensis</name>
    <dbReference type="NCBI Taxonomy" id="246437"/>
    <lineage>
        <taxon>Eukaryota</taxon>
        <taxon>Metazoa</taxon>
        <taxon>Chordata</taxon>
        <taxon>Craniata</taxon>
        <taxon>Vertebrata</taxon>
        <taxon>Euteleostomi</taxon>
        <taxon>Mammalia</taxon>
        <taxon>Eutheria</taxon>
        <taxon>Euarchontoglires</taxon>
        <taxon>Scandentia</taxon>
        <taxon>Tupaiidae</taxon>
        <taxon>Tupaia</taxon>
    </lineage>
</organism>
<dbReference type="InParanoid" id="L9L864"/>
<dbReference type="PANTHER" id="PTHR18952">
    <property type="entry name" value="CARBONIC ANHYDRASE"/>
    <property type="match status" value="1"/>
</dbReference>
<dbReference type="Proteomes" id="UP000011518">
    <property type="component" value="Unassembled WGS sequence"/>
</dbReference>
<dbReference type="EMBL" id="KB320468">
    <property type="protein sequence ID" value="ELW71315.1"/>
    <property type="molecule type" value="Genomic_DNA"/>
</dbReference>
<feature type="chain" id="PRO_5025097312" description="Carbonic anhydrase" evidence="8">
    <location>
        <begin position="26"/>
        <end position="504"/>
    </location>
</feature>
<dbReference type="AlphaFoldDB" id="L9L864"/>
<dbReference type="GO" id="GO:0008270">
    <property type="term" value="F:zinc ion binding"/>
    <property type="evidence" value="ECO:0007669"/>
    <property type="project" value="UniProtKB-UniRule"/>
</dbReference>
<evidence type="ECO:0000256" key="5">
    <source>
        <dbReference type="ARBA" id="ARBA00022833"/>
    </source>
</evidence>
<keyword evidence="4 8" id="KW-0479">Metal-binding</keyword>
<dbReference type="GO" id="GO:0005886">
    <property type="term" value="C:plasma membrane"/>
    <property type="evidence" value="ECO:0007669"/>
    <property type="project" value="TreeGrafter"/>
</dbReference>
<keyword evidence="6" id="KW-0325">Glycoprotein</keyword>
<comment type="function">
    <text evidence="8">Reversible hydration of carbon dioxide.</text>
</comment>
<proteinExistence type="inferred from homology"/>
<comment type="similarity">
    <text evidence="2 8">Belongs to the alpha-carbonic anhydrase family.</text>
</comment>
<dbReference type="InterPro" id="IPR001148">
    <property type="entry name" value="CA_dom"/>
</dbReference>
<dbReference type="EC" id="4.2.1.1" evidence="3 8"/>
<protein>
    <recommendedName>
        <fullName evidence="3 8">Carbonic anhydrase</fullName>
        <ecNumber evidence="3 8">4.2.1.1</ecNumber>
    </recommendedName>
</protein>
<evidence type="ECO:0000256" key="9">
    <source>
        <dbReference type="SAM" id="MobiDB-lite"/>
    </source>
</evidence>
<dbReference type="FunCoup" id="L9L864">
    <property type="interactions" value="354"/>
</dbReference>
<reference evidence="12" key="2">
    <citation type="journal article" date="2013" name="Nat. Commun.">
        <title>Genome of the Chinese tree shrew.</title>
        <authorList>
            <person name="Fan Y."/>
            <person name="Huang Z.Y."/>
            <person name="Cao C.C."/>
            <person name="Chen C.S."/>
            <person name="Chen Y.X."/>
            <person name="Fan D.D."/>
            <person name="He J."/>
            <person name="Hou H.L."/>
            <person name="Hu L."/>
            <person name="Hu X.T."/>
            <person name="Jiang X.T."/>
            <person name="Lai R."/>
            <person name="Lang Y.S."/>
            <person name="Liang B."/>
            <person name="Liao S.G."/>
            <person name="Mu D."/>
            <person name="Ma Y.Y."/>
            <person name="Niu Y.Y."/>
            <person name="Sun X.Q."/>
            <person name="Xia J.Q."/>
            <person name="Xiao J."/>
            <person name="Xiong Z.Q."/>
            <person name="Xu L."/>
            <person name="Yang L."/>
            <person name="Zhang Y."/>
            <person name="Zhao W."/>
            <person name="Zhao X.D."/>
            <person name="Zheng Y.T."/>
            <person name="Zhou J.M."/>
            <person name="Zhu Y.B."/>
            <person name="Zhang G.J."/>
            <person name="Wang J."/>
            <person name="Yao Y.G."/>
        </authorList>
    </citation>
    <scope>NUCLEOTIDE SEQUENCE [LARGE SCALE GENOMIC DNA]</scope>
</reference>
<dbReference type="SUPFAM" id="SSF51069">
    <property type="entry name" value="Carbonic anhydrase"/>
    <property type="match status" value="1"/>
</dbReference>
<feature type="signal peptide" evidence="8">
    <location>
        <begin position="1"/>
        <end position="25"/>
    </location>
</feature>
<evidence type="ECO:0000313" key="11">
    <source>
        <dbReference type="EMBL" id="ELW71315.1"/>
    </source>
</evidence>
<dbReference type="SMART" id="SM01057">
    <property type="entry name" value="Carb_anhydrase"/>
    <property type="match status" value="1"/>
</dbReference>
<keyword evidence="7 8" id="KW-0456">Lyase</keyword>
<dbReference type="GO" id="GO:0004089">
    <property type="term" value="F:carbonate dehydratase activity"/>
    <property type="evidence" value="ECO:0007669"/>
    <property type="project" value="UniProtKB-UniRule"/>
</dbReference>
<keyword evidence="5 8" id="KW-0862">Zinc</keyword>